<reference evidence="8 9" key="1">
    <citation type="submission" date="2023-07" db="EMBL/GenBank/DDBJ databases">
        <title>Genomic Encyclopedia of Type Strains, Phase IV (KMG-IV): sequencing the most valuable type-strain genomes for metagenomic binning, comparative biology and taxonomic classification.</title>
        <authorList>
            <person name="Goeker M."/>
        </authorList>
    </citation>
    <scope>NUCLEOTIDE SEQUENCE [LARGE SCALE GENOMIC DNA]</scope>
    <source>
        <strain evidence="8 9">DSM 16980</strain>
    </source>
</reference>
<gene>
    <name evidence="8" type="ORF">J2S01_000374</name>
</gene>
<organism evidence="8 9">
    <name type="scientific">Pectinatus haikarae</name>
    <dbReference type="NCBI Taxonomy" id="349096"/>
    <lineage>
        <taxon>Bacteria</taxon>
        <taxon>Bacillati</taxon>
        <taxon>Bacillota</taxon>
        <taxon>Negativicutes</taxon>
        <taxon>Selenomonadales</taxon>
        <taxon>Selenomonadaceae</taxon>
        <taxon>Pectinatus</taxon>
    </lineage>
</organism>
<evidence type="ECO:0000256" key="6">
    <source>
        <dbReference type="ARBA" id="ARBA00049417"/>
    </source>
</evidence>
<dbReference type="Proteomes" id="UP001239167">
    <property type="component" value="Unassembled WGS sequence"/>
</dbReference>
<evidence type="ECO:0000313" key="8">
    <source>
        <dbReference type="EMBL" id="MDQ0202681.1"/>
    </source>
</evidence>
<feature type="domain" description="HD" evidence="7">
    <location>
        <begin position="14"/>
        <end position="129"/>
    </location>
</feature>
<dbReference type="EC" id="3.6.1.41" evidence="1"/>
<dbReference type="Gene3D" id="1.10.3210.10">
    <property type="entry name" value="Hypothetical protein af1432"/>
    <property type="match status" value="1"/>
</dbReference>
<comment type="caution">
    <text evidence="8">The sequence shown here is derived from an EMBL/GenBank/DDBJ whole genome shotgun (WGS) entry which is preliminary data.</text>
</comment>
<dbReference type="RefSeq" id="WP_307222612.1">
    <property type="nucleotide sequence ID" value="NZ_JAUSUE010000002.1"/>
</dbReference>
<sequence>MQEKLQQSLNNKHRFIHSLGVSETAVKLAEKFGASPQKAKTAGLLHDCAREFPVPSLIGEARKRNIPIEFIDNYQPILLHAALGAALSSEKYGIDDIEILDAIKLHTTGKEKMNLLDKIIYLADMIEPNRQYDGIDEFRRVAETGDIDTVMIAAFDRSISFVIKKGQMVHPQTILARNYLLAQHINHEK</sequence>
<evidence type="ECO:0000259" key="7">
    <source>
        <dbReference type="PROSITE" id="PS51831"/>
    </source>
</evidence>
<dbReference type="Pfam" id="PF01966">
    <property type="entry name" value="HD"/>
    <property type="match status" value="1"/>
</dbReference>
<evidence type="ECO:0000256" key="3">
    <source>
        <dbReference type="ARBA" id="ARBA00022741"/>
    </source>
</evidence>
<evidence type="ECO:0000256" key="1">
    <source>
        <dbReference type="ARBA" id="ARBA00012506"/>
    </source>
</evidence>
<dbReference type="SUPFAM" id="SSF109604">
    <property type="entry name" value="HD-domain/PDEase-like"/>
    <property type="match status" value="1"/>
</dbReference>
<dbReference type="NCBIfam" id="TIGR00488">
    <property type="entry name" value="bis(5'-nucleosyl)-tetraphosphatase (symmetrical) YqeK"/>
    <property type="match status" value="1"/>
</dbReference>
<name>A0ABT9Y553_9FIRM</name>
<accession>A0ABT9Y553</accession>
<evidence type="ECO:0000256" key="2">
    <source>
        <dbReference type="ARBA" id="ARBA00022723"/>
    </source>
</evidence>
<proteinExistence type="predicted"/>
<dbReference type="PROSITE" id="PS51831">
    <property type="entry name" value="HD"/>
    <property type="match status" value="1"/>
</dbReference>
<keyword evidence="9" id="KW-1185">Reference proteome</keyword>
<dbReference type="CDD" id="cd00077">
    <property type="entry name" value="HDc"/>
    <property type="match status" value="1"/>
</dbReference>
<dbReference type="SMART" id="SM00471">
    <property type="entry name" value="HDc"/>
    <property type="match status" value="1"/>
</dbReference>
<protein>
    <recommendedName>
        <fullName evidence="1">bis(5'-nucleosyl)-tetraphosphatase (symmetrical)</fullName>
        <ecNumber evidence="1">3.6.1.41</ecNumber>
    </recommendedName>
</protein>
<dbReference type="PANTHER" id="PTHR35795:SF1">
    <property type="entry name" value="BIS(5'-NUCLEOSYL)-TETRAPHOSPHATASE, SYMMETRICAL"/>
    <property type="match status" value="1"/>
</dbReference>
<dbReference type="InterPro" id="IPR005249">
    <property type="entry name" value="YqeK"/>
</dbReference>
<keyword evidence="2" id="KW-0479">Metal-binding</keyword>
<evidence type="ECO:0000256" key="4">
    <source>
        <dbReference type="ARBA" id="ARBA00022801"/>
    </source>
</evidence>
<comment type="catalytic activity">
    <reaction evidence="6">
        <text>P(1),P(4)-bis(5'-adenosyl) tetraphosphate + H2O = 2 ADP + 2 H(+)</text>
        <dbReference type="Rhea" id="RHEA:24252"/>
        <dbReference type="ChEBI" id="CHEBI:15377"/>
        <dbReference type="ChEBI" id="CHEBI:15378"/>
        <dbReference type="ChEBI" id="CHEBI:58141"/>
        <dbReference type="ChEBI" id="CHEBI:456216"/>
        <dbReference type="EC" id="3.6.1.41"/>
    </reaction>
</comment>
<evidence type="ECO:0000256" key="5">
    <source>
        <dbReference type="ARBA" id="ARBA00023004"/>
    </source>
</evidence>
<dbReference type="InterPro" id="IPR003607">
    <property type="entry name" value="HD/PDEase_dom"/>
</dbReference>
<keyword evidence="5" id="KW-0408">Iron</keyword>
<dbReference type="EMBL" id="JAUSUE010000002">
    <property type="protein sequence ID" value="MDQ0202681.1"/>
    <property type="molecule type" value="Genomic_DNA"/>
</dbReference>
<keyword evidence="3" id="KW-0547">Nucleotide-binding</keyword>
<keyword evidence="4 8" id="KW-0378">Hydrolase</keyword>
<dbReference type="GO" id="GO:0016787">
    <property type="term" value="F:hydrolase activity"/>
    <property type="evidence" value="ECO:0007669"/>
    <property type="project" value="UniProtKB-KW"/>
</dbReference>
<evidence type="ECO:0000313" key="9">
    <source>
        <dbReference type="Proteomes" id="UP001239167"/>
    </source>
</evidence>
<dbReference type="PANTHER" id="PTHR35795">
    <property type="entry name" value="SLR1885 PROTEIN"/>
    <property type="match status" value="1"/>
</dbReference>
<dbReference type="InterPro" id="IPR006674">
    <property type="entry name" value="HD_domain"/>
</dbReference>
<dbReference type="InterPro" id="IPR051094">
    <property type="entry name" value="Diverse_Catalytic_Enzymes"/>
</dbReference>